<name>A0ABV5WI28_9BACI</name>
<reference evidence="2 3" key="1">
    <citation type="submission" date="2024-09" db="EMBL/GenBank/DDBJ databases">
        <authorList>
            <person name="Sun Q."/>
            <person name="Mori K."/>
        </authorList>
    </citation>
    <scope>NUCLEOTIDE SEQUENCE [LARGE SCALE GENOMIC DNA]</scope>
    <source>
        <strain evidence="2 3">JCM 11201</strain>
    </source>
</reference>
<dbReference type="EMBL" id="JBHMAF010000120">
    <property type="protein sequence ID" value="MFB9760274.1"/>
    <property type="molecule type" value="Genomic_DNA"/>
</dbReference>
<gene>
    <name evidence="2" type="ORF">ACFFMS_18090</name>
</gene>
<dbReference type="Proteomes" id="UP001589609">
    <property type="component" value="Unassembled WGS sequence"/>
</dbReference>
<proteinExistence type="predicted"/>
<keyword evidence="3" id="KW-1185">Reference proteome</keyword>
<feature type="compositionally biased region" description="Basic and acidic residues" evidence="1">
    <location>
        <begin position="98"/>
        <end position="107"/>
    </location>
</feature>
<comment type="caution">
    <text evidence="2">The sequence shown here is derived from an EMBL/GenBank/DDBJ whole genome shotgun (WGS) entry which is preliminary data.</text>
</comment>
<protein>
    <submittedName>
        <fullName evidence="2">Uncharacterized protein</fullName>
    </submittedName>
</protein>
<sequence length="121" mass="14433">MYHHWNSFDYNNARAKTRSESQHIAQRIANIELQLNHLMETFSQQQQLYQQLQQAYLNHSYQQQREDPTIENLYQQQIEHSELEERNPEQPEPGVPSEKYKLPEKPRSVFIPPGVSGIVRM</sequence>
<evidence type="ECO:0000313" key="3">
    <source>
        <dbReference type="Proteomes" id="UP001589609"/>
    </source>
</evidence>
<evidence type="ECO:0000256" key="1">
    <source>
        <dbReference type="SAM" id="MobiDB-lite"/>
    </source>
</evidence>
<evidence type="ECO:0000313" key="2">
    <source>
        <dbReference type="EMBL" id="MFB9760274.1"/>
    </source>
</evidence>
<feature type="compositionally biased region" description="Basic and acidic residues" evidence="1">
    <location>
        <begin position="79"/>
        <end position="89"/>
    </location>
</feature>
<organism evidence="2 3">
    <name type="scientific">Ectobacillus funiculus</name>
    <dbReference type="NCBI Taxonomy" id="137993"/>
    <lineage>
        <taxon>Bacteria</taxon>
        <taxon>Bacillati</taxon>
        <taxon>Bacillota</taxon>
        <taxon>Bacilli</taxon>
        <taxon>Bacillales</taxon>
        <taxon>Bacillaceae</taxon>
        <taxon>Ectobacillus</taxon>
    </lineage>
</organism>
<dbReference type="RefSeq" id="WP_379950595.1">
    <property type="nucleotide sequence ID" value="NZ_JBHMAF010000120.1"/>
</dbReference>
<accession>A0ABV5WI28</accession>
<feature type="region of interest" description="Disordered" evidence="1">
    <location>
        <begin position="60"/>
        <end position="107"/>
    </location>
</feature>